<name>A0A1I7WQK9_HETBA</name>
<organism evidence="1 2">
    <name type="scientific">Heterorhabditis bacteriophora</name>
    <name type="common">Entomopathogenic nematode worm</name>
    <dbReference type="NCBI Taxonomy" id="37862"/>
    <lineage>
        <taxon>Eukaryota</taxon>
        <taxon>Metazoa</taxon>
        <taxon>Ecdysozoa</taxon>
        <taxon>Nematoda</taxon>
        <taxon>Chromadorea</taxon>
        <taxon>Rhabditida</taxon>
        <taxon>Rhabditina</taxon>
        <taxon>Rhabditomorpha</taxon>
        <taxon>Strongyloidea</taxon>
        <taxon>Heterorhabditidae</taxon>
        <taxon>Heterorhabditis</taxon>
    </lineage>
</organism>
<dbReference type="AlphaFoldDB" id="A0A1I7WQK9"/>
<evidence type="ECO:0000313" key="1">
    <source>
        <dbReference type="Proteomes" id="UP000095283"/>
    </source>
</evidence>
<sequence length="56" mass="6911">MIDFGDLINQNKTARLHLLVNVIKKERHRSTIFEISYNFKMKFFSDSIYFSYYWIK</sequence>
<dbReference type="WBParaSite" id="Hba_07440">
    <property type="protein sequence ID" value="Hba_07440"/>
    <property type="gene ID" value="Hba_07440"/>
</dbReference>
<accession>A0A1I7WQK9</accession>
<proteinExistence type="predicted"/>
<evidence type="ECO:0000313" key="2">
    <source>
        <dbReference type="WBParaSite" id="Hba_07440"/>
    </source>
</evidence>
<protein>
    <submittedName>
        <fullName evidence="2">Uncharacterized protein</fullName>
    </submittedName>
</protein>
<dbReference type="Proteomes" id="UP000095283">
    <property type="component" value="Unplaced"/>
</dbReference>
<reference evidence="2" key="1">
    <citation type="submission" date="2016-11" db="UniProtKB">
        <authorList>
            <consortium name="WormBaseParasite"/>
        </authorList>
    </citation>
    <scope>IDENTIFICATION</scope>
</reference>
<keyword evidence="1" id="KW-1185">Reference proteome</keyword>